<gene>
    <name evidence="9" type="ORF">FCL54_20325</name>
</gene>
<dbReference type="Pfam" id="PF02872">
    <property type="entry name" value="5_nucleotid_C"/>
    <property type="match status" value="1"/>
</dbReference>
<evidence type="ECO:0000259" key="8">
    <source>
        <dbReference type="Pfam" id="PF02872"/>
    </source>
</evidence>
<reference evidence="9 10" key="1">
    <citation type="submission" date="2019-04" db="EMBL/GenBank/DDBJ databases">
        <title>Bacillus caeni sp. nov., a bacterium isolated from mangrove sediment.</title>
        <authorList>
            <person name="Huang H."/>
            <person name="Mo K."/>
            <person name="Hu Y."/>
        </authorList>
    </citation>
    <scope>NUCLEOTIDE SEQUENCE [LARGE SCALE GENOMIC DNA]</scope>
    <source>
        <strain evidence="9 10">HB172195</strain>
    </source>
</reference>
<keyword evidence="5" id="KW-0572">Peptidoglycan-anchor</keyword>
<dbReference type="GO" id="GO:0008768">
    <property type="term" value="F:UDP-sugar diphosphatase activity"/>
    <property type="evidence" value="ECO:0007669"/>
    <property type="project" value="TreeGrafter"/>
</dbReference>
<dbReference type="GO" id="GO:0030288">
    <property type="term" value="C:outer membrane-bounded periplasmic space"/>
    <property type="evidence" value="ECO:0007669"/>
    <property type="project" value="TreeGrafter"/>
</dbReference>
<accession>A0A5R9F6N6</accession>
<feature type="domain" description="5'-Nucleotidase C-terminal" evidence="8">
    <location>
        <begin position="337"/>
        <end position="487"/>
    </location>
</feature>
<dbReference type="SUPFAM" id="SSF56300">
    <property type="entry name" value="Metallo-dependent phosphatases"/>
    <property type="match status" value="1"/>
</dbReference>
<dbReference type="InterPro" id="IPR006179">
    <property type="entry name" value="5_nucleotidase/apyrase"/>
</dbReference>
<dbReference type="Gene3D" id="3.60.21.10">
    <property type="match status" value="1"/>
</dbReference>
<dbReference type="PROSITE" id="PS00786">
    <property type="entry name" value="5_NUCLEOTIDASE_2"/>
    <property type="match status" value="1"/>
</dbReference>
<dbReference type="FunFam" id="3.90.780.10:FF:000004">
    <property type="entry name" value="UDP-sugar hydrolase, putative"/>
    <property type="match status" value="1"/>
</dbReference>
<evidence type="ECO:0000313" key="9">
    <source>
        <dbReference type="EMBL" id="TLS35445.1"/>
    </source>
</evidence>
<comment type="caution">
    <text evidence="9">The sequence shown here is derived from an EMBL/GenBank/DDBJ whole genome shotgun (WGS) entry which is preliminary data.</text>
</comment>
<dbReference type="PRINTS" id="PR01607">
    <property type="entry name" value="APYRASEFAMLY"/>
</dbReference>
<evidence type="ECO:0000256" key="1">
    <source>
        <dbReference type="ARBA" id="ARBA00004168"/>
    </source>
</evidence>
<dbReference type="Proteomes" id="UP000308230">
    <property type="component" value="Unassembled WGS sequence"/>
</dbReference>
<dbReference type="GO" id="GO:0000166">
    <property type="term" value="F:nucleotide binding"/>
    <property type="evidence" value="ECO:0007669"/>
    <property type="project" value="UniProtKB-KW"/>
</dbReference>
<dbReference type="InterPro" id="IPR036907">
    <property type="entry name" value="5'-Nucleotdase_C_sf"/>
</dbReference>
<keyword evidence="4" id="KW-0732">Signal</keyword>
<dbReference type="OrthoDB" id="9775118at2"/>
<evidence type="ECO:0000256" key="5">
    <source>
        <dbReference type="ARBA" id="ARBA00023088"/>
    </source>
</evidence>
<dbReference type="PANTHER" id="PTHR11575">
    <property type="entry name" value="5'-NUCLEOTIDASE-RELATED"/>
    <property type="match status" value="1"/>
</dbReference>
<dbReference type="GO" id="GO:0008253">
    <property type="term" value="F:5'-nucleotidase activity"/>
    <property type="evidence" value="ECO:0007669"/>
    <property type="project" value="TreeGrafter"/>
</dbReference>
<dbReference type="SUPFAM" id="SSF55816">
    <property type="entry name" value="5'-nucleotidase (syn. UDP-sugar hydrolase), C-terminal domain"/>
    <property type="match status" value="1"/>
</dbReference>
<dbReference type="FunFam" id="3.60.21.10:FF:000052">
    <property type="entry name" value="Endonuclease YhcR"/>
    <property type="match status" value="1"/>
</dbReference>
<keyword evidence="6" id="KW-0547">Nucleotide-binding</keyword>
<dbReference type="PANTHER" id="PTHR11575:SF24">
    <property type="entry name" value="5'-NUCLEOTIDASE"/>
    <property type="match status" value="1"/>
</dbReference>
<dbReference type="Gene3D" id="3.90.780.10">
    <property type="entry name" value="5'-Nucleotidase, C-terminal domain"/>
    <property type="match status" value="1"/>
</dbReference>
<dbReference type="GO" id="GO:0009166">
    <property type="term" value="P:nucleotide catabolic process"/>
    <property type="evidence" value="ECO:0007669"/>
    <property type="project" value="InterPro"/>
</dbReference>
<organism evidence="9 10">
    <name type="scientific">Exobacillus caeni</name>
    <dbReference type="NCBI Taxonomy" id="2574798"/>
    <lineage>
        <taxon>Bacteria</taxon>
        <taxon>Bacillati</taxon>
        <taxon>Bacillota</taxon>
        <taxon>Bacilli</taxon>
        <taxon>Bacillales</taxon>
        <taxon>Guptibacillaceae</taxon>
        <taxon>Exobacillus</taxon>
    </lineage>
</organism>
<dbReference type="AlphaFoldDB" id="A0A5R9F6N6"/>
<evidence type="ECO:0000256" key="4">
    <source>
        <dbReference type="ARBA" id="ARBA00022729"/>
    </source>
</evidence>
<dbReference type="EMBL" id="SWLG01000021">
    <property type="protein sequence ID" value="TLS35445.1"/>
    <property type="molecule type" value="Genomic_DNA"/>
</dbReference>
<comment type="similarity">
    <text evidence="6">Belongs to the 5'-nucleotidase family.</text>
</comment>
<comment type="subcellular location">
    <subcellularLocation>
        <location evidence="1">Secreted</location>
        <location evidence="1">Cell wall</location>
        <topology evidence="1">Peptidoglycan-anchor</topology>
    </subcellularLocation>
</comment>
<evidence type="ECO:0000313" key="10">
    <source>
        <dbReference type="Proteomes" id="UP000308230"/>
    </source>
</evidence>
<feature type="domain" description="Calcineurin-like phosphoesterase" evidence="7">
    <location>
        <begin position="34"/>
        <end position="262"/>
    </location>
</feature>
<evidence type="ECO:0000259" key="7">
    <source>
        <dbReference type="Pfam" id="PF00149"/>
    </source>
</evidence>
<evidence type="ECO:0000256" key="3">
    <source>
        <dbReference type="ARBA" id="ARBA00022525"/>
    </source>
</evidence>
<keyword evidence="3" id="KW-0964">Secreted</keyword>
<sequence>MALSFSLIASPALAKGPKVENDNFKHRYIPVQLLGINDFHGQINTTRTIGGQKAGGAEYLAAYLKQREAENKNTLLVNAGDSVGASAPASALLQDEPTIEIFNELGFDVGTVGNHEFDEGVDEMLRLIYGGAHDTTGNFEGADFPYTAANVISKETGKPILPPYVIKKVNGMPIGFIGVVTTETPSIVIPSGVKDVEFIDEAEAVNKAAEELKARGIEAIVVLSHVPGESGIDGSHASGEVIDMANKVDDEVDVIFGGHNHGFINTVVDNKLIVQSYSYGTAFSDVDLMIDPKTKDIVEKEAEIVTTFHDGIEPDARVLEMVMNYEEEVGPLIEETVGVASEPITRDELEENGGETPLGNLIADAQRDAMGTDFAFMNPGGIRANIDEGTITWGELYTVQPFNNTLVSMNLTGDQIKQLLEQQWRDGSEKILQISGLTYTWDPSADIGDKVVSIKKGENEIEPNEVYSVTVNSFLSSGGDGFTVLTEGTEQTTGPVDLDALVDYIEQMEQPISGPTDDRIKMK</sequence>
<evidence type="ECO:0000256" key="2">
    <source>
        <dbReference type="ARBA" id="ARBA00022512"/>
    </source>
</evidence>
<dbReference type="InterPro" id="IPR006146">
    <property type="entry name" value="5'-Nucleotdase_CS"/>
</dbReference>
<keyword evidence="2" id="KW-0134">Cell wall</keyword>
<proteinExistence type="inferred from homology"/>
<dbReference type="InterPro" id="IPR029052">
    <property type="entry name" value="Metallo-depent_PP-like"/>
</dbReference>
<name>A0A5R9F6N6_9BACL</name>
<dbReference type="InterPro" id="IPR008334">
    <property type="entry name" value="5'-Nucleotdase_C"/>
</dbReference>
<dbReference type="InterPro" id="IPR004843">
    <property type="entry name" value="Calcineurin-like_PHP"/>
</dbReference>
<keyword evidence="10" id="KW-1185">Reference proteome</keyword>
<dbReference type="Pfam" id="PF00149">
    <property type="entry name" value="Metallophos"/>
    <property type="match status" value="1"/>
</dbReference>
<protein>
    <submittedName>
        <fullName evidence="9">Bifunctional metallophosphatase/5'-nucleotidase</fullName>
    </submittedName>
</protein>
<keyword evidence="6" id="KW-0378">Hydrolase</keyword>
<dbReference type="GO" id="GO:0046872">
    <property type="term" value="F:metal ion binding"/>
    <property type="evidence" value="ECO:0007669"/>
    <property type="project" value="InterPro"/>
</dbReference>
<evidence type="ECO:0000256" key="6">
    <source>
        <dbReference type="RuleBase" id="RU362119"/>
    </source>
</evidence>